<accession>A0A8S9TFX3</accession>
<dbReference type="AlphaFoldDB" id="A0A8S9TFX3"/>
<feature type="chain" id="PRO_5036274380" evidence="1">
    <location>
        <begin position="23"/>
        <end position="75"/>
    </location>
</feature>
<evidence type="ECO:0000313" key="4">
    <source>
        <dbReference type="Proteomes" id="UP000704712"/>
    </source>
</evidence>
<dbReference type="EMBL" id="JAACNO010000687">
    <property type="protein sequence ID" value="KAF4145833.1"/>
    <property type="molecule type" value="Genomic_DNA"/>
</dbReference>
<evidence type="ECO:0000313" key="2">
    <source>
        <dbReference type="EMBL" id="KAF4127115.1"/>
    </source>
</evidence>
<comment type="caution">
    <text evidence="2">The sequence shown here is derived from an EMBL/GenBank/DDBJ whole genome shotgun (WGS) entry which is preliminary data.</text>
</comment>
<name>A0A8S9TFX3_PHYIN</name>
<evidence type="ECO:0000256" key="1">
    <source>
        <dbReference type="SAM" id="SignalP"/>
    </source>
</evidence>
<gene>
    <name evidence="3" type="ORF">GN958_ATG04973</name>
    <name evidence="2" type="ORF">GN958_ATG23691</name>
</gene>
<organism evidence="2 4">
    <name type="scientific">Phytophthora infestans</name>
    <name type="common">Potato late blight agent</name>
    <name type="synonym">Botrytis infestans</name>
    <dbReference type="NCBI Taxonomy" id="4787"/>
    <lineage>
        <taxon>Eukaryota</taxon>
        <taxon>Sar</taxon>
        <taxon>Stramenopiles</taxon>
        <taxon>Oomycota</taxon>
        <taxon>Peronosporomycetes</taxon>
        <taxon>Peronosporales</taxon>
        <taxon>Peronosporaceae</taxon>
        <taxon>Phytophthora</taxon>
    </lineage>
</organism>
<sequence length="75" mass="8399">MKISVVFPDLFLLLSWIHPRDAAEIPIAEYLDEFLERATTVALQGAEPWKDLSGWDQVISFHIDVCVGGGVVWVS</sequence>
<protein>
    <submittedName>
        <fullName evidence="2">Uncharacterized protein</fullName>
    </submittedName>
</protein>
<reference evidence="2" key="1">
    <citation type="submission" date="2020-03" db="EMBL/GenBank/DDBJ databases">
        <title>Hybrid Assembly of Korean Phytophthora infestans isolates.</title>
        <authorList>
            <person name="Prokchorchik M."/>
            <person name="Lee Y."/>
            <person name="Seo J."/>
            <person name="Cho J.-H."/>
            <person name="Park Y.-E."/>
            <person name="Jang D.-C."/>
            <person name="Im J.-S."/>
            <person name="Choi J.-G."/>
            <person name="Park H.-J."/>
            <person name="Lee G.-B."/>
            <person name="Lee Y.-G."/>
            <person name="Hong S.-Y."/>
            <person name="Cho K."/>
            <person name="Sohn K.H."/>
        </authorList>
    </citation>
    <scope>NUCLEOTIDE SEQUENCE</scope>
    <source>
        <strain evidence="2">KR_2_A2</strain>
    </source>
</reference>
<keyword evidence="1" id="KW-0732">Signal</keyword>
<dbReference type="Proteomes" id="UP000704712">
    <property type="component" value="Unassembled WGS sequence"/>
</dbReference>
<dbReference type="EMBL" id="JAACNO010003331">
    <property type="protein sequence ID" value="KAF4127115.1"/>
    <property type="molecule type" value="Genomic_DNA"/>
</dbReference>
<evidence type="ECO:0000313" key="3">
    <source>
        <dbReference type="EMBL" id="KAF4145833.1"/>
    </source>
</evidence>
<feature type="signal peptide" evidence="1">
    <location>
        <begin position="1"/>
        <end position="22"/>
    </location>
</feature>
<proteinExistence type="predicted"/>